<keyword evidence="2" id="KW-0238">DNA-binding</keyword>
<dbReference type="SUPFAM" id="SSF55785">
    <property type="entry name" value="PYP-like sensor domain (PAS domain)"/>
    <property type="match status" value="1"/>
</dbReference>
<dbReference type="InterPro" id="IPR000792">
    <property type="entry name" value="Tscrpt_reg_LuxR_C"/>
</dbReference>
<proteinExistence type="predicted"/>
<dbReference type="PROSITE" id="PS00622">
    <property type="entry name" value="HTH_LUXR_1"/>
    <property type="match status" value="1"/>
</dbReference>
<comment type="caution">
    <text evidence="5">The sequence shown here is derived from an EMBL/GenBank/DDBJ whole genome shotgun (WGS) entry which is preliminary data.</text>
</comment>
<keyword evidence="3" id="KW-0804">Transcription</keyword>
<dbReference type="SUPFAM" id="SSF46894">
    <property type="entry name" value="C-terminal effector domain of the bipartite response regulators"/>
    <property type="match status" value="1"/>
</dbReference>
<evidence type="ECO:0000313" key="6">
    <source>
        <dbReference type="Proteomes" id="UP000306575"/>
    </source>
</evidence>
<evidence type="ECO:0000259" key="4">
    <source>
        <dbReference type="PROSITE" id="PS50043"/>
    </source>
</evidence>
<dbReference type="PROSITE" id="PS50043">
    <property type="entry name" value="HTH_LUXR_2"/>
    <property type="match status" value="1"/>
</dbReference>
<evidence type="ECO:0000313" key="5">
    <source>
        <dbReference type="EMBL" id="TKZ21826.1"/>
    </source>
</evidence>
<dbReference type="InterPro" id="IPR016032">
    <property type="entry name" value="Sig_transdc_resp-reg_C-effctor"/>
</dbReference>
<keyword evidence="1" id="KW-0805">Transcription regulation</keyword>
<dbReference type="GO" id="GO:0003677">
    <property type="term" value="F:DNA binding"/>
    <property type="evidence" value="ECO:0007669"/>
    <property type="project" value="UniProtKB-KW"/>
</dbReference>
<organism evidence="5 6">
    <name type="scientific">Shimia litoralis</name>
    <dbReference type="NCBI Taxonomy" id="420403"/>
    <lineage>
        <taxon>Bacteria</taxon>
        <taxon>Pseudomonadati</taxon>
        <taxon>Pseudomonadota</taxon>
        <taxon>Alphaproteobacteria</taxon>
        <taxon>Rhodobacterales</taxon>
        <taxon>Roseobacteraceae</taxon>
    </lineage>
</organism>
<dbReference type="PANTHER" id="PTHR44688:SF16">
    <property type="entry name" value="DNA-BINDING TRANSCRIPTIONAL ACTIVATOR DEVR_DOSR"/>
    <property type="match status" value="1"/>
</dbReference>
<dbReference type="CDD" id="cd00130">
    <property type="entry name" value="PAS"/>
    <property type="match status" value="1"/>
</dbReference>
<name>A0A4U7N8Y8_9RHOB</name>
<dbReference type="EMBL" id="SULI01000003">
    <property type="protein sequence ID" value="TKZ21826.1"/>
    <property type="molecule type" value="Genomic_DNA"/>
</dbReference>
<sequence length="180" mass="20677">MELDALAFDFAPVGLVMLENRIIRRCNKAFGEMFQEQPVKCEGVSLGEFYASEQDFQTIGERGLAAMRETGRYNDERVMRRRDGTLFWCRVRGQSLTPDSPFQRGIWSFADLSDDRPIVELTQREREVAILTCRGLTSKEVGLELNLSYRTVEEYRARLLRKFGARKLAELVAKLSGMPL</sequence>
<dbReference type="OrthoDB" id="9782655at2"/>
<keyword evidence="6" id="KW-1185">Reference proteome</keyword>
<accession>A0A4U7N8Y8</accession>
<reference evidence="5 6" key="1">
    <citation type="submission" date="2019-04" db="EMBL/GenBank/DDBJ databases">
        <title>Genome sequence of Pelagicola litoralis CL-ES2.</title>
        <authorList>
            <person name="Cao J."/>
        </authorList>
    </citation>
    <scope>NUCLEOTIDE SEQUENCE [LARGE SCALE GENOMIC DNA]</scope>
    <source>
        <strain evidence="5 6">CL-ES2</strain>
    </source>
</reference>
<evidence type="ECO:0000256" key="1">
    <source>
        <dbReference type="ARBA" id="ARBA00023015"/>
    </source>
</evidence>
<dbReference type="CDD" id="cd06170">
    <property type="entry name" value="LuxR_C_like"/>
    <property type="match status" value="1"/>
</dbReference>
<evidence type="ECO:0000256" key="2">
    <source>
        <dbReference type="ARBA" id="ARBA00023125"/>
    </source>
</evidence>
<dbReference type="AlphaFoldDB" id="A0A4U7N8Y8"/>
<dbReference type="SMART" id="SM00421">
    <property type="entry name" value="HTH_LUXR"/>
    <property type="match status" value="1"/>
</dbReference>
<dbReference type="Pfam" id="PF00196">
    <property type="entry name" value="GerE"/>
    <property type="match status" value="1"/>
</dbReference>
<dbReference type="PANTHER" id="PTHR44688">
    <property type="entry name" value="DNA-BINDING TRANSCRIPTIONAL ACTIVATOR DEVR_DOSR"/>
    <property type="match status" value="1"/>
</dbReference>
<evidence type="ECO:0000256" key="3">
    <source>
        <dbReference type="ARBA" id="ARBA00023163"/>
    </source>
</evidence>
<dbReference type="Gene3D" id="1.10.10.10">
    <property type="entry name" value="Winged helix-like DNA-binding domain superfamily/Winged helix DNA-binding domain"/>
    <property type="match status" value="1"/>
</dbReference>
<dbReference type="PRINTS" id="PR00038">
    <property type="entry name" value="HTHLUXR"/>
</dbReference>
<dbReference type="InterPro" id="IPR035965">
    <property type="entry name" value="PAS-like_dom_sf"/>
</dbReference>
<dbReference type="RefSeq" id="WP_138015150.1">
    <property type="nucleotide sequence ID" value="NZ_SULI01000003.1"/>
</dbReference>
<dbReference type="InterPro" id="IPR000014">
    <property type="entry name" value="PAS"/>
</dbReference>
<dbReference type="InterPro" id="IPR036388">
    <property type="entry name" value="WH-like_DNA-bd_sf"/>
</dbReference>
<dbReference type="Proteomes" id="UP000306575">
    <property type="component" value="Unassembled WGS sequence"/>
</dbReference>
<dbReference type="Pfam" id="PF13426">
    <property type="entry name" value="PAS_9"/>
    <property type="match status" value="1"/>
</dbReference>
<dbReference type="GO" id="GO:0006355">
    <property type="term" value="P:regulation of DNA-templated transcription"/>
    <property type="evidence" value="ECO:0007669"/>
    <property type="project" value="InterPro"/>
</dbReference>
<dbReference type="Gene3D" id="3.30.450.20">
    <property type="entry name" value="PAS domain"/>
    <property type="match status" value="1"/>
</dbReference>
<protein>
    <submittedName>
        <fullName evidence="5">PAS domain-containing protein</fullName>
    </submittedName>
</protein>
<gene>
    <name evidence="5" type="ORF">FAP39_04285</name>
</gene>
<feature type="domain" description="HTH luxR-type" evidence="4">
    <location>
        <begin position="114"/>
        <end position="179"/>
    </location>
</feature>